<sequence>MSAPHHTIWIFAGLAFVTTFAGPKLRAADRDPMVAMSLGGEFVQGMSLLWTPDRAVVLQRDGRLFDFDPADASQLTIDAGRFDAASSAELRSQLYREFGSTHQVTSTSNYLVVHPTRGTHWPQLLEDLHRSFLQHCRTRNLPLRKARFPMVAIVFPDRSSFLRYAQSDRGRPLGANVLGYYSQNSNRVALYDHGASAGGVSSTIRHEAAHQSAFNWGIHSRVAKQPHWIIEGFGTMFEAAGIHDPANHPSLPDRVNREMLTSLRQRFPDSQSLAAAIEELVQDDQRFASDAESAYAVAWAMTFYLADRRPDVLRQLVTHYSSRLPFITYPAVERRSDFERAIGISIPMLASQIQQFLSDVR</sequence>
<name>A0A517LZI3_9BACT</name>
<dbReference type="Pfam" id="PF07607">
    <property type="entry name" value="DUF1570"/>
    <property type="match status" value="1"/>
</dbReference>
<dbReference type="AlphaFoldDB" id="A0A517LZI3"/>
<gene>
    <name evidence="2" type="ORF">EC9_22180</name>
</gene>
<accession>A0A517LZI3</accession>
<protein>
    <recommendedName>
        <fullName evidence="1">DUF1570 domain-containing protein</fullName>
    </recommendedName>
</protein>
<dbReference type="OrthoDB" id="291356at2"/>
<dbReference type="KEGG" id="ruv:EC9_22180"/>
<feature type="domain" description="DUF1570" evidence="1">
    <location>
        <begin position="202"/>
        <end position="326"/>
    </location>
</feature>
<evidence type="ECO:0000313" key="2">
    <source>
        <dbReference type="EMBL" id="QDS88032.1"/>
    </source>
</evidence>
<dbReference type="RefSeq" id="WP_145344889.1">
    <property type="nucleotide sequence ID" value="NZ_CP036261.1"/>
</dbReference>
<evidence type="ECO:0000313" key="3">
    <source>
        <dbReference type="Proteomes" id="UP000319557"/>
    </source>
</evidence>
<keyword evidence="3" id="KW-1185">Reference proteome</keyword>
<evidence type="ECO:0000259" key="1">
    <source>
        <dbReference type="Pfam" id="PF07607"/>
    </source>
</evidence>
<dbReference type="Proteomes" id="UP000319557">
    <property type="component" value="Chromosome"/>
</dbReference>
<dbReference type="InterPro" id="IPR011464">
    <property type="entry name" value="DUF1570"/>
</dbReference>
<organism evidence="2 3">
    <name type="scientific">Rosistilla ulvae</name>
    <dbReference type="NCBI Taxonomy" id="1930277"/>
    <lineage>
        <taxon>Bacteria</taxon>
        <taxon>Pseudomonadati</taxon>
        <taxon>Planctomycetota</taxon>
        <taxon>Planctomycetia</taxon>
        <taxon>Pirellulales</taxon>
        <taxon>Pirellulaceae</taxon>
        <taxon>Rosistilla</taxon>
    </lineage>
</organism>
<proteinExistence type="predicted"/>
<reference evidence="2 3" key="1">
    <citation type="submission" date="2019-02" db="EMBL/GenBank/DDBJ databases">
        <title>Deep-cultivation of Planctomycetes and their phenomic and genomic characterization uncovers novel biology.</title>
        <authorList>
            <person name="Wiegand S."/>
            <person name="Jogler M."/>
            <person name="Boedeker C."/>
            <person name="Pinto D."/>
            <person name="Vollmers J."/>
            <person name="Rivas-Marin E."/>
            <person name="Kohn T."/>
            <person name="Peeters S.H."/>
            <person name="Heuer A."/>
            <person name="Rast P."/>
            <person name="Oberbeckmann S."/>
            <person name="Bunk B."/>
            <person name="Jeske O."/>
            <person name="Meyerdierks A."/>
            <person name="Storesund J.E."/>
            <person name="Kallscheuer N."/>
            <person name="Luecker S."/>
            <person name="Lage O.M."/>
            <person name="Pohl T."/>
            <person name="Merkel B.J."/>
            <person name="Hornburger P."/>
            <person name="Mueller R.-W."/>
            <person name="Bruemmer F."/>
            <person name="Labrenz M."/>
            <person name="Spormann A.M."/>
            <person name="Op den Camp H."/>
            <person name="Overmann J."/>
            <person name="Amann R."/>
            <person name="Jetten M.S.M."/>
            <person name="Mascher T."/>
            <person name="Medema M.H."/>
            <person name="Devos D.P."/>
            <person name="Kaster A.-K."/>
            <person name="Ovreas L."/>
            <person name="Rohde M."/>
            <person name="Galperin M.Y."/>
            <person name="Jogler C."/>
        </authorList>
    </citation>
    <scope>NUCLEOTIDE SEQUENCE [LARGE SCALE GENOMIC DNA]</scope>
    <source>
        <strain evidence="2 3">EC9</strain>
    </source>
</reference>
<dbReference type="EMBL" id="CP036261">
    <property type="protein sequence ID" value="QDS88032.1"/>
    <property type="molecule type" value="Genomic_DNA"/>
</dbReference>